<dbReference type="SMART" id="SM00320">
    <property type="entry name" value="WD40"/>
    <property type="match status" value="2"/>
</dbReference>
<dbReference type="STRING" id="231916.A0A409Y0G4"/>
<evidence type="ECO:0000256" key="3">
    <source>
        <dbReference type="PROSITE-ProRule" id="PRU00221"/>
    </source>
</evidence>
<keyword evidence="5" id="KW-1185">Reference proteome</keyword>
<dbReference type="InParanoid" id="A0A409Y0G4"/>
<dbReference type="PANTHER" id="PTHR22847:SF741">
    <property type="entry name" value="E3 UBIQUITIN LIGASE COMPLEX SCF SUBUNIT SCONB-RELATED"/>
    <property type="match status" value="1"/>
</dbReference>
<comment type="caution">
    <text evidence="4">The sequence shown here is derived from an EMBL/GenBank/DDBJ whole genome shotgun (WGS) entry which is preliminary data.</text>
</comment>
<organism evidence="4 5">
    <name type="scientific">Gymnopilus dilepis</name>
    <dbReference type="NCBI Taxonomy" id="231916"/>
    <lineage>
        <taxon>Eukaryota</taxon>
        <taxon>Fungi</taxon>
        <taxon>Dikarya</taxon>
        <taxon>Basidiomycota</taxon>
        <taxon>Agaricomycotina</taxon>
        <taxon>Agaricomycetes</taxon>
        <taxon>Agaricomycetidae</taxon>
        <taxon>Agaricales</taxon>
        <taxon>Agaricineae</taxon>
        <taxon>Hymenogastraceae</taxon>
        <taxon>Gymnopilus</taxon>
    </lineage>
</organism>
<evidence type="ECO:0000256" key="1">
    <source>
        <dbReference type="ARBA" id="ARBA00022574"/>
    </source>
</evidence>
<dbReference type="Pfam" id="PF00400">
    <property type="entry name" value="WD40"/>
    <property type="match status" value="1"/>
</dbReference>
<dbReference type="SUPFAM" id="SSF50978">
    <property type="entry name" value="WD40 repeat-like"/>
    <property type="match status" value="1"/>
</dbReference>
<dbReference type="Gene3D" id="2.130.10.10">
    <property type="entry name" value="YVTN repeat-like/Quinoprotein amine dehydrogenase"/>
    <property type="match status" value="1"/>
</dbReference>
<evidence type="ECO:0000313" key="4">
    <source>
        <dbReference type="EMBL" id="PPQ96506.1"/>
    </source>
</evidence>
<dbReference type="OrthoDB" id="2639794at2759"/>
<sequence length="427" mass="47879">MSTFSIPSAWLKPRQFSVPLPSDIHSGESSGPGFACSENHVVLGSKSHVYIYSLRSFDLLHTIEPGELSDWDSIRILGRFLVVTCQSPGCSDHSGEVSDWSLYIWDLPAGQHVGNVDYRGTMFDLGRRISVPLTERVENEDNGHLVGQDWPRDPLLIIHSRGSTELRVHMLRHAEGEGGEGHVERKQLPLHLLPTIPVSSSCDILCLASIGRTAIAGGNDASVRVLDIITGECRWVLLGHTDAVRDISVDKHRVFSSSRDFTVRLWDRHSGDCLCILEDPTHSIFGAHFLPIHSSYPYIVTITIVSATNFATRIWNPVSGQLVHEIDGKWDASLGPSFGKECTLFTREMANEFVLRDGIKLWDLKSGQLLADYPFEHLDSRILPWYFQDRFLIAVVEQNKQHFFKVWDFGKSDSPDEVKPMAARDAV</sequence>
<dbReference type="PANTHER" id="PTHR22847">
    <property type="entry name" value="WD40 REPEAT PROTEIN"/>
    <property type="match status" value="1"/>
</dbReference>
<evidence type="ECO:0000256" key="2">
    <source>
        <dbReference type="ARBA" id="ARBA00022737"/>
    </source>
</evidence>
<dbReference type="PROSITE" id="PS50294">
    <property type="entry name" value="WD_REPEATS_REGION"/>
    <property type="match status" value="1"/>
</dbReference>
<dbReference type="PROSITE" id="PS50082">
    <property type="entry name" value="WD_REPEATS_2"/>
    <property type="match status" value="1"/>
</dbReference>
<proteinExistence type="predicted"/>
<dbReference type="EMBL" id="NHYE01001363">
    <property type="protein sequence ID" value="PPQ96506.1"/>
    <property type="molecule type" value="Genomic_DNA"/>
</dbReference>
<feature type="repeat" description="WD" evidence="3">
    <location>
        <begin position="237"/>
        <end position="276"/>
    </location>
</feature>
<keyword evidence="1 3" id="KW-0853">WD repeat</keyword>
<name>A0A409Y0G4_9AGAR</name>
<gene>
    <name evidence="4" type="ORF">CVT26_010442</name>
</gene>
<keyword evidence="2" id="KW-0677">Repeat</keyword>
<dbReference type="InterPro" id="IPR015943">
    <property type="entry name" value="WD40/YVTN_repeat-like_dom_sf"/>
</dbReference>
<dbReference type="Proteomes" id="UP000284706">
    <property type="component" value="Unassembled WGS sequence"/>
</dbReference>
<evidence type="ECO:0000313" key="5">
    <source>
        <dbReference type="Proteomes" id="UP000284706"/>
    </source>
</evidence>
<dbReference type="AlphaFoldDB" id="A0A409Y0G4"/>
<reference evidence="4 5" key="1">
    <citation type="journal article" date="2018" name="Evol. Lett.">
        <title>Horizontal gene cluster transfer increased hallucinogenic mushroom diversity.</title>
        <authorList>
            <person name="Reynolds H.T."/>
            <person name="Vijayakumar V."/>
            <person name="Gluck-Thaler E."/>
            <person name="Korotkin H.B."/>
            <person name="Matheny P.B."/>
            <person name="Slot J.C."/>
        </authorList>
    </citation>
    <scope>NUCLEOTIDE SEQUENCE [LARGE SCALE GENOMIC DNA]</scope>
    <source>
        <strain evidence="4 5">SRW20</strain>
    </source>
</reference>
<protein>
    <submittedName>
        <fullName evidence="4">Uncharacterized protein</fullName>
    </submittedName>
</protein>
<dbReference type="InterPro" id="IPR036322">
    <property type="entry name" value="WD40_repeat_dom_sf"/>
</dbReference>
<dbReference type="InterPro" id="IPR001680">
    <property type="entry name" value="WD40_rpt"/>
</dbReference>
<accession>A0A409Y0G4</accession>